<comment type="caution">
    <text evidence="3">The sequence shown here is derived from an EMBL/GenBank/DDBJ whole genome shotgun (WGS) entry which is preliminary data.</text>
</comment>
<keyword evidence="4" id="KW-1185">Reference proteome</keyword>
<feature type="compositionally biased region" description="Basic and acidic residues" evidence="1">
    <location>
        <begin position="258"/>
        <end position="269"/>
    </location>
</feature>
<reference evidence="3 4" key="1">
    <citation type="submission" date="2024-09" db="EMBL/GenBank/DDBJ databases">
        <authorList>
            <person name="Sun Q."/>
            <person name="Mori K."/>
        </authorList>
    </citation>
    <scope>NUCLEOTIDE SEQUENCE [LARGE SCALE GENOMIC DNA]</scope>
    <source>
        <strain evidence="3 4">JCM 9626</strain>
    </source>
</reference>
<dbReference type="Proteomes" id="UP001589750">
    <property type="component" value="Unassembled WGS sequence"/>
</dbReference>
<dbReference type="EMBL" id="JBHMDG010000002">
    <property type="protein sequence ID" value="MFB9311834.1"/>
    <property type="molecule type" value="Genomic_DNA"/>
</dbReference>
<feature type="region of interest" description="Disordered" evidence="1">
    <location>
        <begin position="239"/>
        <end position="269"/>
    </location>
</feature>
<evidence type="ECO:0000256" key="1">
    <source>
        <dbReference type="SAM" id="MobiDB-lite"/>
    </source>
</evidence>
<proteinExistence type="predicted"/>
<protein>
    <recommendedName>
        <fullName evidence="5">Lipoprotein</fullName>
    </recommendedName>
</protein>
<evidence type="ECO:0008006" key="5">
    <source>
        <dbReference type="Google" id="ProtNLM"/>
    </source>
</evidence>
<accession>A0ABV5K512</accession>
<gene>
    <name evidence="3" type="ORF">ACFFRI_02160</name>
</gene>
<evidence type="ECO:0000313" key="4">
    <source>
        <dbReference type="Proteomes" id="UP001589750"/>
    </source>
</evidence>
<sequence length="269" mass="27814">MGITRLRWGLLALALLLLTSGCAQLGAQMDGAEQDGAGSSASVDTHVLETVEWGQVNGLLSVLVRNTTDRVLRHADAVISVKGRDGTALGSTAASTIEGRCCTAIEVAPGASFGFYFYLDDAASVGQVDVTYKNVLWAAAGRTRSSQTSIAPLRLQDNAAGTLLVADVTTKGDPIDAAVVQALIDGPDGKFLAVISGTWFCFAPGAVPDRIKMQLYTKVPRGSTVRSVTAFPLPDKDAAAESAGRANLQGSCDPQGDDSGRAAEPDASS</sequence>
<evidence type="ECO:0000313" key="3">
    <source>
        <dbReference type="EMBL" id="MFB9311834.1"/>
    </source>
</evidence>
<evidence type="ECO:0000256" key="2">
    <source>
        <dbReference type="SAM" id="SignalP"/>
    </source>
</evidence>
<name>A0ABV5K512_9ACTN</name>
<dbReference type="RefSeq" id="WP_140010947.1">
    <property type="nucleotide sequence ID" value="NZ_JBHMDG010000002.1"/>
</dbReference>
<feature type="signal peptide" evidence="2">
    <location>
        <begin position="1"/>
        <end position="25"/>
    </location>
</feature>
<keyword evidence="2" id="KW-0732">Signal</keyword>
<organism evidence="3 4">
    <name type="scientific">Nocardioides plantarum</name>
    <dbReference type="NCBI Taxonomy" id="29299"/>
    <lineage>
        <taxon>Bacteria</taxon>
        <taxon>Bacillati</taxon>
        <taxon>Actinomycetota</taxon>
        <taxon>Actinomycetes</taxon>
        <taxon>Propionibacteriales</taxon>
        <taxon>Nocardioidaceae</taxon>
        <taxon>Nocardioides</taxon>
    </lineage>
</organism>
<dbReference type="PROSITE" id="PS51257">
    <property type="entry name" value="PROKAR_LIPOPROTEIN"/>
    <property type="match status" value="1"/>
</dbReference>
<feature type="chain" id="PRO_5046476272" description="Lipoprotein" evidence="2">
    <location>
        <begin position="26"/>
        <end position="269"/>
    </location>
</feature>